<dbReference type="CDD" id="cd07821">
    <property type="entry name" value="PYR_PYL_RCAR_like"/>
    <property type="match status" value="1"/>
</dbReference>
<gene>
    <name evidence="1" type="ORF">EPA93_26510</name>
</gene>
<dbReference type="InterPro" id="IPR023393">
    <property type="entry name" value="START-like_dom_sf"/>
</dbReference>
<dbReference type="EMBL" id="CP035758">
    <property type="protein sequence ID" value="QBD83597.1"/>
    <property type="molecule type" value="Genomic_DNA"/>
</dbReference>
<dbReference type="KEGG" id="kbs:EPA93_26510"/>
<evidence type="ECO:0000313" key="1">
    <source>
        <dbReference type="EMBL" id="QBD83597.1"/>
    </source>
</evidence>
<proteinExistence type="predicted"/>
<name>A0A4P6K5F3_KTERU</name>
<sequence>MASIRKEILIQADPEDVWAAIRDVGAVHQRLAPGFVIDAHLDGDARIVTFANGATVRELLVDIDDQARRLAYAAVGGRTSHHNASMQVIALGENQSRLVWITDLLPNEVAPVISELVERGAATMKQTLEASTASRETRRK</sequence>
<dbReference type="AlphaFoldDB" id="A0A4P6K5F3"/>
<dbReference type="Pfam" id="PF10604">
    <property type="entry name" value="Polyketide_cyc2"/>
    <property type="match status" value="1"/>
</dbReference>
<dbReference type="Proteomes" id="UP000290365">
    <property type="component" value="Chromosome"/>
</dbReference>
<organism evidence="1 2">
    <name type="scientific">Ktedonosporobacter rubrisoli</name>
    <dbReference type="NCBI Taxonomy" id="2509675"/>
    <lineage>
        <taxon>Bacteria</taxon>
        <taxon>Bacillati</taxon>
        <taxon>Chloroflexota</taxon>
        <taxon>Ktedonobacteria</taxon>
        <taxon>Ktedonobacterales</taxon>
        <taxon>Ktedonosporobacteraceae</taxon>
        <taxon>Ktedonosporobacter</taxon>
    </lineage>
</organism>
<dbReference type="Gene3D" id="3.30.530.20">
    <property type="match status" value="1"/>
</dbReference>
<keyword evidence="2" id="KW-1185">Reference proteome</keyword>
<dbReference type="SUPFAM" id="SSF55961">
    <property type="entry name" value="Bet v1-like"/>
    <property type="match status" value="1"/>
</dbReference>
<accession>A0A4P6K5F3</accession>
<protein>
    <submittedName>
        <fullName evidence="1">SRPBCC family protein</fullName>
    </submittedName>
</protein>
<dbReference type="InterPro" id="IPR019587">
    <property type="entry name" value="Polyketide_cyclase/dehydratase"/>
</dbReference>
<dbReference type="OrthoDB" id="1364128at2"/>
<reference evidence="1 2" key="1">
    <citation type="submission" date="2019-01" db="EMBL/GenBank/DDBJ databases">
        <title>Ktedonosporobacter rubrisoli SCAWS-G2.</title>
        <authorList>
            <person name="Huang Y."/>
            <person name="Yan B."/>
        </authorList>
    </citation>
    <scope>NUCLEOTIDE SEQUENCE [LARGE SCALE GENOMIC DNA]</scope>
    <source>
        <strain evidence="1 2">SCAWS-G2</strain>
    </source>
</reference>
<evidence type="ECO:0000313" key="2">
    <source>
        <dbReference type="Proteomes" id="UP000290365"/>
    </source>
</evidence>